<dbReference type="EMBL" id="CP045929">
    <property type="protein sequence ID" value="QGK70406.1"/>
    <property type="molecule type" value="Genomic_DNA"/>
</dbReference>
<dbReference type="SMART" id="SM00382">
    <property type="entry name" value="AAA"/>
    <property type="match status" value="1"/>
</dbReference>
<dbReference type="Proteomes" id="UP000371041">
    <property type="component" value="Chromosome"/>
</dbReference>
<dbReference type="InterPro" id="IPR027417">
    <property type="entry name" value="P-loop_NTPase"/>
</dbReference>
<evidence type="ECO:0000256" key="4">
    <source>
        <dbReference type="ARBA" id="ARBA00022840"/>
    </source>
</evidence>
<dbReference type="GO" id="GO:0005886">
    <property type="term" value="C:plasma membrane"/>
    <property type="evidence" value="ECO:0007669"/>
    <property type="project" value="UniProtKB-SubCell"/>
</dbReference>
<evidence type="ECO:0000259" key="8">
    <source>
        <dbReference type="PROSITE" id="PS50893"/>
    </source>
</evidence>
<feature type="transmembrane region" description="Helical" evidence="7">
    <location>
        <begin position="285"/>
        <end position="305"/>
    </location>
</feature>
<dbReference type="PROSITE" id="PS00211">
    <property type="entry name" value="ABC_TRANSPORTER_1"/>
    <property type="match status" value="1"/>
</dbReference>
<feature type="domain" description="ABC transporter" evidence="8">
    <location>
        <begin position="373"/>
        <end position="603"/>
    </location>
</feature>
<dbReference type="SUPFAM" id="SSF90123">
    <property type="entry name" value="ABC transporter transmembrane region"/>
    <property type="match status" value="1"/>
</dbReference>
<name>A0A5Q3QAL9_9PSEU</name>
<evidence type="ECO:0000256" key="1">
    <source>
        <dbReference type="ARBA" id="ARBA00004651"/>
    </source>
</evidence>
<dbReference type="Gene3D" id="1.20.1560.10">
    <property type="entry name" value="ABC transporter type 1, transmembrane domain"/>
    <property type="match status" value="1"/>
</dbReference>
<dbReference type="GO" id="GO:0005524">
    <property type="term" value="F:ATP binding"/>
    <property type="evidence" value="ECO:0007669"/>
    <property type="project" value="UniProtKB-KW"/>
</dbReference>
<feature type="transmembrane region" description="Helical" evidence="7">
    <location>
        <begin position="98"/>
        <end position="115"/>
    </location>
</feature>
<dbReference type="PROSITE" id="PS50929">
    <property type="entry name" value="ABC_TM1F"/>
    <property type="match status" value="1"/>
</dbReference>
<comment type="subcellular location">
    <subcellularLocation>
        <location evidence="1">Cell membrane</location>
        <topology evidence="1">Multi-pass membrane protein</topology>
    </subcellularLocation>
</comment>
<dbReference type="KEGG" id="sace:GIY23_13530"/>
<feature type="transmembrane region" description="Helical" evidence="7">
    <location>
        <begin position="59"/>
        <end position="86"/>
    </location>
</feature>
<gene>
    <name evidence="10" type="ORF">GIY23_13530</name>
</gene>
<dbReference type="PANTHER" id="PTHR43394">
    <property type="entry name" value="ATP-DEPENDENT PERMEASE MDL1, MITOCHONDRIAL"/>
    <property type="match status" value="1"/>
</dbReference>
<dbReference type="GO" id="GO:0015421">
    <property type="term" value="F:ABC-type oligopeptide transporter activity"/>
    <property type="evidence" value="ECO:0007669"/>
    <property type="project" value="TreeGrafter"/>
</dbReference>
<dbReference type="Pfam" id="PF00005">
    <property type="entry name" value="ABC_tran"/>
    <property type="match status" value="1"/>
</dbReference>
<dbReference type="InterPro" id="IPR036640">
    <property type="entry name" value="ABC1_TM_sf"/>
</dbReference>
<reference evidence="11" key="1">
    <citation type="submission" date="2019-11" db="EMBL/GenBank/DDBJ databases">
        <title>The complete genome sequence of Saccharopolyspora sp. E2A.</title>
        <authorList>
            <person name="Zhang G."/>
        </authorList>
    </citation>
    <scope>NUCLEOTIDE SEQUENCE [LARGE SCALE GENOMIC DNA]</scope>
    <source>
        <strain evidence="11">E2A</strain>
    </source>
</reference>
<evidence type="ECO:0000313" key="11">
    <source>
        <dbReference type="Proteomes" id="UP000371041"/>
    </source>
</evidence>
<dbReference type="InterPro" id="IPR003439">
    <property type="entry name" value="ABC_transporter-like_ATP-bd"/>
</dbReference>
<dbReference type="InterPro" id="IPR039421">
    <property type="entry name" value="Type_1_exporter"/>
</dbReference>
<evidence type="ECO:0000256" key="2">
    <source>
        <dbReference type="ARBA" id="ARBA00022692"/>
    </source>
</evidence>
<dbReference type="GO" id="GO:0016887">
    <property type="term" value="F:ATP hydrolysis activity"/>
    <property type="evidence" value="ECO:0007669"/>
    <property type="project" value="InterPro"/>
</dbReference>
<proteinExistence type="predicted"/>
<evidence type="ECO:0000313" key="10">
    <source>
        <dbReference type="EMBL" id="QGK70406.1"/>
    </source>
</evidence>
<evidence type="ECO:0000256" key="7">
    <source>
        <dbReference type="SAM" id="Phobius"/>
    </source>
</evidence>
<keyword evidence="11" id="KW-1185">Reference proteome</keyword>
<evidence type="ECO:0000259" key="9">
    <source>
        <dbReference type="PROSITE" id="PS50929"/>
    </source>
</evidence>
<dbReference type="InterPro" id="IPR017871">
    <property type="entry name" value="ABC_transporter-like_CS"/>
</dbReference>
<dbReference type="SUPFAM" id="SSF52540">
    <property type="entry name" value="P-loop containing nucleoside triphosphate hydrolases"/>
    <property type="match status" value="1"/>
</dbReference>
<dbReference type="AlphaFoldDB" id="A0A5Q3QAL9"/>
<protein>
    <submittedName>
        <fullName evidence="10">ATP-binding cassette domain-containing protein</fullName>
    </submittedName>
</protein>
<evidence type="ECO:0000256" key="5">
    <source>
        <dbReference type="ARBA" id="ARBA00022989"/>
    </source>
</evidence>
<dbReference type="PROSITE" id="PS50893">
    <property type="entry name" value="ABC_TRANSPORTER_2"/>
    <property type="match status" value="1"/>
</dbReference>
<sequence>MRSQDLLHSNRCGESTAMALGGLTRGLRRLGAGTAGDGAAALRTAGNRVLADSARRAPWMVAAVVATTLVQVVATLLVPAATAVAIDAAVRGDGLGSALGRLALLLMVMTAAMGADELVSAYFGSALTADLRHRLVRSVLGLGTASTRRFPPGDVVARLTENAASPASFLPTLLSALATVLTTLGAVVGLAVIDGRLALTFLAGVPLAVLLLRVFLTQAGDAMLQYQQRLASLAARLLDAHRGARTIRASGTVEQDIDRVLAPLPGLNDSGRAIWSAQRGVSWQISLLVPMLQVAVLAVGGYALSTGSITAGQLVAASSYVALALGIVGVLDSLVALLTCQVGAGRVAEVLDSPRPVTTPVAPVSLPNGRGRLDLRGVRLREGETTVLDGLDLSVHAGTCVALVGRSGAGKSALASLVGRLRDPDDGTVLLDGVDVSTVDPHELRKSVAYAFERPAMLGETVADLIGYGTQPTERGVRQAAEVAQAAGFIRLLPDGVATPLDRAPMSGGELQRLSLARAVLRDARLLVLDDATSSLDTATELKVAEGIDQVRGDRTALVVAHRVATAARADLVAWLDDGRVRAIAPHRRLWSDPGYREIFSARLDAEHDENPDTVVRT</sequence>
<feature type="domain" description="ABC transmembrane type-1" evidence="9">
    <location>
        <begin position="62"/>
        <end position="331"/>
    </location>
</feature>
<dbReference type="PANTHER" id="PTHR43394:SF1">
    <property type="entry name" value="ATP-BINDING CASSETTE SUB-FAMILY B MEMBER 10, MITOCHONDRIAL"/>
    <property type="match status" value="1"/>
</dbReference>
<dbReference type="InterPro" id="IPR011527">
    <property type="entry name" value="ABC1_TM_dom"/>
</dbReference>
<dbReference type="InterPro" id="IPR003593">
    <property type="entry name" value="AAA+_ATPase"/>
</dbReference>
<keyword evidence="2 7" id="KW-0812">Transmembrane</keyword>
<keyword evidence="6 7" id="KW-0472">Membrane</keyword>
<feature type="transmembrane region" description="Helical" evidence="7">
    <location>
        <begin position="317"/>
        <end position="338"/>
    </location>
</feature>
<organism evidence="10 11">
    <name type="scientific">Allosaccharopolyspora coralli</name>
    <dbReference type="NCBI Taxonomy" id="2665642"/>
    <lineage>
        <taxon>Bacteria</taxon>
        <taxon>Bacillati</taxon>
        <taxon>Actinomycetota</taxon>
        <taxon>Actinomycetes</taxon>
        <taxon>Pseudonocardiales</taxon>
        <taxon>Pseudonocardiaceae</taxon>
        <taxon>Allosaccharopolyspora</taxon>
    </lineage>
</organism>
<keyword evidence="4 10" id="KW-0067">ATP-binding</keyword>
<evidence type="ECO:0000256" key="3">
    <source>
        <dbReference type="ARBA" id="ARBA00022741"/>
    </source>
</evidence>
<feature type="transmembrane region" description="Helical" evidence="7">
    <location>
        <begin position="169"/>
        <end position="190"/>
    </location>
</feature>
<keyword evidence="3" id="KW-0547">Nucleotide-binding</keyword>
<dbReference type="Pfam" id="PF00664">
    <property type="entry name" value="ABC_membrane"/>
    <property type="match status" value="1"/>
</dbReference>
<accession>A0A5Q3QAL9</accession>
<dbReference type="Gene3D" id="3.40.50.300">
    <property type="entry name" value="P-loop containing nucleotide triphosphate hydrolases"/>
    <property type="match status" value="1"/>
</dbReference>
<keyword evidence="5 7" id="KW-1133">Transmembrane helix</keyword>
<evidence type="ECO:0000256" key="6">
    <source>
        <dbReference type="ARBA" id="ARBA00023136"/>
    </source>
</evidence>
<feature type="transmembrane region" description="Helical" evidence="7">
    <location>
        <begin position="197"/>
        <end position="216"/>
    </location>
</feature>